<evidence type="ECO:0000313" key="2">
    <source>
        <dbReference type="Proteomes" id="UP001235513"/>
    </source>
</evidence>
<proteinExistence type="predicted"/>
<sequence>MQITPKIVPIVIFIIEIQTGKRNRFPAIDSMKKATISGSFIFNNILISYYPTTLTLSASGPFLPSLISNSTA</sequence>
<protein>
    <submittedName>
        <fullName evidence="1">Uncharacterized protein</fullName>
    </submittedName>
</protein>
<evidence type="ECO:0000313" key="1">
    <source>
        <dbReference type="EMBL" id="MDP9961557.1"/>
    </source>
</evidence>
<dbReference type="Proteomes" id="UP001235513">
    <property type="component" value="Unassembled WGS sequence"/>
</dbReference>
<reference evidence="1 2" key="1">
    <citation type="submission" date="2023-07" db="EMBL/GenBank/DDBJ databases">
        <title>Sorghum-associated microbial communities from plants grown in Nebraska, USA.</title>
        <authorList>
            <person name="Schachtman D."/>
        </authorList>
    </citation>
    <scope>NUCLEOTIDE SEQUENCE [LARGE SCALE GENOMIC DNA]</scope>
    <source>
        <strain evidence="1 2">CC351</strain>
    </source>
</reference>
<gene>
    <name evidence="1" type="ORF">J2T04_003468</name>
</gene>
<dbReference type="EMBL" id="JAUSRL010000006">
    <property type="protein sequence ID" value="MDP9961557.1"/>
    <property type="molecule type" value="Genomic_DNA"/>
</dbReference>
<organism evidence="1 2">
    <name type="scientific">Chryseobacterium lathyri</name>
    <dbReference type="NCBI Taxonomy" id="395933"/>
    <lineage>
        <taxon>Bacteria</taxon>
        <taxon>Pseudomonadati</taxon>
        <taxon>Bacteroidota</taxon>
        <taxon>Flavobacteriia</taxon>
        <taxon>Flavobacteriales</taxon>
        <taxon>Weeksellaceae</taxon>
        <taxon>Chryseobacterium group</taxon>
        <taxon>Chryseobacterium</taxon>
    </lineage>
</organism>
<keyword evidence="2" id="KW-1185">Reference proteome</keyword>
<name>A0ABT9SRG8_9FLAO</name>
<accession>A0ABT9SRG8</accession>
<comment type="caution">
    <text evidence="1">The sequence shown here is derived from an EMBL/GenBank/DDBJ whole genome shotgun (WGS) entry which is preliminary data.</text>
</comment>